<dbReference type="OrthoDB" id="5295318at2"/>
<protein>
    <submittedName>
        <fullName evidence="7">Cytochrome C</fullName>
    </submittedName>
</protein>
<dbReference type="GO" id="GO:0046872">
    <property type="term" value="F:metal ion binding"/>
    <property type="evidence" value="ECO:0007669"/>
    <property type="project" value="UniProtKB-KW"/>
</dbReference>
<comment type="caution">
    <text evidence="7">The sequence shown here is derived from an EMBL/GenBank/DDBJ whole genome shotgun (WGS) entry which is preliminary data.</text>
</comment>
<evidence type="ECO:0000256" key="3">
    <source>
        <dbReference type="ARBA" id="ARBA00023004"/>
    </source>
</evidence>
<dbReference type="AlphaFoldDB" id="A0A0D7EYG1"/>
<organism evidence="7 8">
    <name type="scientific">Rhodopseudomonas palustris</name>
    <dbReference type="NCBI Taxonomy" id="1076"/>
    <lineage>
        <taxon>Bacteria</taxon>
        <taxon>Pseudomonadati</taxon>
        <taxon>Pseudomonadota</taxon>
        <taxon>Alphaproteobacteria</taxon>
        <taxon>Hyphomicrobiales</taxon>
        <taxon>Nitrobacteraceae</taxon>
        <taxon>Rhodopseudomonas</taxon>
    </lineage>
</organism>
<dbReference type="InterPro" id="IPR015170">
    <property type="entry name" value="DUF1924_SHP"/>
</dbReference>
<feature type="chain" id="PRO_5002319675" evidence="5">
    <location>
        <begin position="21"/>
        <end position="139"/>
    </location>
</feature>
<keyword evidence="1 4" id="KW-0349">Heme</keyword>
<feature type="domain" description="Cytochrome c" evidence="6">
    <location>
        <begin position="47"/>
        <end position="139"/>
    </location>
</feature>
<dbReference type="Gene3D" id="1.10.760.10">
    <property type="entry name" value="Cytochrome c-like domain"/>
    <property type="match status" value="1"/>
</dbReference>
<evidence type="ECO:0000313" key="7">
    <source>
        <dbReference type="EMBL" id="KIZ45874.1"/>
    </source>
</evidence>
<dbReference type="InterPro" id="IPR036909">
    <property type="entry name" value="Cyt_c-like_dom_sf"/>
</dbReference>
<keyword evidence="2 4" id="KW-0479">Metal-binding</keyword>
<name>A0A0D7EYG1_RHOPL</name>
<evidence type="ECO:0000256" key="4">
    <source>
        <dbReference type="PROSITE-ProRule" id="PRU00433"/>
    </source>
</evidence>
<dbReference type="GO" id="GO:0009055">
    <property type="term" value="F:electron transfer activity"/>
    <property type="evidence" value="ECO:0007669"/>
    <property type="project" value="InterPro"/>
</dbReference>
<evidence type="ECO:0000313" key="8">
    <source>
        <dbReference type="Proteomes" id="UP000032515"/>
    </source>
</evidence>
<proteinExistence type="predicted"/>
<evidence type="ECO:0000256" key="1">
    <source>
        <dbReference type="ARBA" id="ARBA00022617"/>
    </source>
</evidence>
<dbReference type="GO" id="GO:0020037">
    <property type="term" value="F:heme binding"/>
    <property type="evidence" value="ECO:0007669"/>
    <property type="project" value="InterPro"/>
</dbReference>
<dbReference type="Proteomes" id="UP000032515">
    <property type="component" value="Unassembled WGS sequence"/>
</dbReference>
<dbReference type="RefSeq" id="WP_044407940.1">
    <property type="nucleotide sequence ID" value="NZ_JXXE01000141.1"/>
</dbReference>
<dbReference type="Pfam" id="PF09086">
    <property type="entry name" value="DUF1924"/>
    <property type="match status" value="1"/>
</dbReference>
<evidence type="ECO:0000256" key="5">
    <source>
        <dbReference type="SAM" id="SignalP"/>
    </source>
</evidence>
<accession>A0A0D7EYG1</accession>
<feature type="signal peptide" evidence="5">
    <location>
        <begin position="1"/>
        <end position="20"/>
    </location>
</feature>
<evidence type="ECO:0000259" key="6">
    <source>
        <dbReference type="PROSITE" id="PS51007"/>
    </source>
</evidence>
<keyword evidence="5" id="KW-0732">Signal</keyword>
<keyword evidence="3 4" id="KW-0408">Iron</keyword>
<sequence length="139" mass="14557">MTRSASNAAALLLLATTAWAAGISPAQQAVLDSYLSAAATEPGFTAASAQRGRDMFFSSHSGGKAETSSCITCHSADLTRPGQTRAGKPIDAMSPSVTPTRFGDAANVEKWFKRNCRDVLGRACTAAEKSDLLTFLLTQ</sequence>
<dbReference type="PROSITE" id="PS51007">
    <property type="entry name" value="CYTC"/>
    <property type="match status" value="1"/>
</dbReference>
<reference evidence="7 8" key="1">
    <citation type="submission" date="2014-11" db="EMBL/GenBank/DDBJ databases">
        <title>Genomics and ecophysiology of heterotrophic nitrogen fixing bacteria isolated from estuarine surface water.</title>
        <authorList>
            <person name="Bentzon-Tilia M."/>
            <person name="Severin I."/>
            <person name="Hansen L.H."/>
            <person name="Riemann L."/>
        </authorList>
    </citation>
    <scope>NUCLEOTIDE SEQUENCE [LARGE SCALE GENOMIC DNA]</scope>
    <source>
        <strain evidence="7 8">BAL398</strain>
    </source>
</reference>
<gene>
    <name evidence="7" type="ORF">OO17_07380</name>
</gene>
<dbReference type="EMBL" id="JXXE01000141">
    <property type="protein sequence ID" value="KIZ45874.1"/>
    <property type="molecule type" value="Genomic_DNA"/>
</dbReference>
<dbReference type="PATRIC" id="fig|1076.23.peg.689"/>
<dbReference type="SUPFAM" id="SSF46626">
    <property type="entry name" value="Cytochrome c"/>
    <property type="match status" value="1"/>
</dbReference>
<dbReference type="InterPro" id="IPR009056">
    <property type="entry name" value="Cyt_c-like_dom"/>
</dbReference>
<evidence type="ECO:0000256" key="2">
    <source>
        <dbReference type="ARBA" id="ARBA00022723"/>
    </source>
</evidence>